<protein>
    <submittedName>
        <fullName evidence="4">Dps DNA-binding ferritin-like protein (Oxidative damage protectant)</fullName>
    </submittedName>
</protein>
<evidence type="ECO:0000256" key="1">
    <source>
        <dbReference type="ARBA" id="ARBA00009497"/>
    </source>
</evidence>
<dbReference type="EMBL" id="LR796212">
    <property type="protein sequence ID" value="CAB4127611.1"/>
    <property type="molecule type" value="Genomic_DNA"/>
</dbReference>
<evidence type="ECO:0000313" key="3">
    <source>
        <dbReference type="EMBL" id="CAB4127611.1"/>
    </source>
</evidence>
<dbReference type="PANTHER" id="PTHR42932:SF3">
    <property type="entry name" value="DNA PROTECTION DURING STARVATION PROTEIN"/>
    <property type="match status" value="1"/>
</dbReference>
<dbReference type="CDD" id="cd01043">
    <property type="entry name" value="DPS"/>
    <property type="match status" value="1"/>
</dbReference>
<keyword evidence="4" id="KW-0238">DNA-binding</keyword>
<evidence type="ECO:0000313" key="4">
    <source>
        <dbReference type="EMBL" id="CAB5212541.1"/>
    </source>
</evidence>
<comment type="similarity">
    <text evidence="1">Belongs to the Dps family.</text>
</comment>
<sequence length="148" mass="17338">MNLETQILKTFCSQFTAYYKSHVLHWQITGPTFYSTHKLLQKIYEDLFAETDTLAEIIRTLKIDLPSTLKEIIETSEVLDTPIYDDGIESLQYILDDLDILVQTFQELETVSSDLGHNHIQNHCQDRVRVLEKFIWMLRSTLTNRNSV</sequence>
<proteinExistence type="inferred from homology"/>
<dbReference type="GO" id="GO:0008199">
    <property type="term" value="F:ferric iron binding"/>
    <property type="evidence" value="ECO:0007669"/>
    <property type="project" value="InterPro"/>
</dbReference>
<dbReference type="EMBL" id="LR798239">
    <property type="protein sequence ID" value="CAB5212541.1"/>
    <property type="molecule type" value="Genomic_DNA"/>
</dbReference>
<name>A0A6J7WMD8_9CAUD</name>
<accession>A0A6J7WMD8</accession>
<dbReference type="InterPro" id="IPR009078">
    <property type="entry name" value="Ferritin-like_SF"/>
</dbReference>
<feature type="domain" description="Ferritin/DPS" evidence="2">
    <location>
        <begin position="9"/>
        <end position="144"/>
    </location>
</feature>
<dbReference type="PANTHER" id="PTHR42932">
    <property type="entry name" value="GENERAL STRESS PROTEIN 20U"/>
    <property type="match status" value="1"/>
</dbReference>
<organism evidence="4">
    <name type="scientific">uncultured Caudovirales phage</name>
    <dbReference type="NCBI Taxonomy" id="2100421"/>
    <lineage>
        <taxon>Viruses</taxon>
        <taxon>Duplodnaviria</taxon>
        <taxon>Heunggongvirae</taxon>
        <taxon>Uroviricota</taxon>
        <taxon>Caudoviricetes</taxon>
        <taxon>Peduoviridae</taxon>
        <taxon>Maltschvirus</taxon>
        <taxon>Maltschvirus maltsch</taxon>
    </lineage>
</organism>
<dbReference type="InterPro" id="IPR002177">
    <property type="entry name" value="DPS_DNA-bd"/>
</dbReference>
<dbReference type="PIRSF" id="PIRSF005900">
    <property type="entry name" value="Dps"/>
    <property type="match status" value="1"/>
</dbReference>
<evidence type="ECO:0000259" key="2">
    <source>
        <dbReference type="Pfam" id="PF00210"/>
    </source>
</evidence>
<gene>
    <name evidence="4" type="ORF">UFOVP186_27</name>
    <name evidence="3" type="ORF">UFOVP94_16</name>
</gene>
<dbReference type="InterPro" id="IPR012347">
    <property type="entry name" value="Ferritin-like"/>
</dbReference>
<dbReference type="SUPFAM" id="SSF47240">
    <property type="entry name" value="Ferritin-like"/>
    <property type="match status" value="1"/>
</dbReference>
<dbReference type="InterPro" id="IPR008331">
    <property type="entry name" value="Ferritin_DPS_dom"/>
</dbReference>
<dbReference type="GO" id="GO:0003677">
    <property type="term" value="F:DNA binding"/>
    <property type="evidence" value="ECO:0007669"/>
    <property type="project" value="UniProtKB-KW"/>
</dbReference>
<dbReference type="Gene3D" id="1.20.1260.10">
    <property type="match status" value="1"/>
</dbReference>
<reference evidence="4" key="1">
    <citation type="submission" date="2020-05" db="EMBL/GenBank/DDBJ databases">
        <authorList>
            <person name="Chiriac C."/>
            <person name="Salcher M."/>
            <person name="Ghai R."/>
            <person name="Kavagutti S V."/>
        </authorList>
    </citation>
    <scope>NUCLEOTIDE SEQUENCE</scope>
</reference>
<dbReference type="Pfam" id="PF00210">
    <property type="entry name" value="Ferritin"/>
    <property type="match status" value="1"/>
</dbReference>